<organism evidence="1">
    <name type="scientific">Acetithermum autotrophicum</name>
    <dbReference type="NCBI Taxonomy" id="1446466"/>
    <lineage>
        <taxon>Bacteria</taxon>
        <taxon>Candidatus Bipolaricaulota</taxon>
        <taxon>Candidatus Acetithermum</taxon>
    </lineage>
</organism>
<dbReference type="AlphaFoldDB" id="H5SSX4"/>
<sequence>MLKERYVVDGQGRKTAVVLDLKEYKKLLDWLETLEDTLDLDEAVRQARRFRDYQQIRQELKRAGRL</sequence>
<proteinExistence type="predicted"/>
<reference evidence="1" key="1">
    <citation type="journal article" date="2005" name="Environ. Microbiol.">
        <title>Genetic and functional properties of uncultivated thermophilic crenarchaeotes from a subsurface gold mine as revealed by analysis of genome fragments.</title>
        <authorList>
            <person name="Nunoura T."/>
            <person name="Hirayama H."/>
            <person name="Takami H."/>
            <person name="Oida H."/>
            <person name="Nishi S."/>
            <person name="Shimamura S."/>
            <person name="Suzuki Y."/>
            <person name="Inagaki F."/>
            <person name="Takai K."/>
            <person name="Nealson K.H."/>
            <person name="Horikoshi K."/>
        </authorList>
    </citation>
    <scope>NUCLEOTIDE SEQUENCE</scope>
</reference>
<name>H5SSX4_ACEAU</name>
<dbReference type="Pfam" id="PF18506">
    <property type="entry name" value="RelB-like"/>
    <property type="match status" value="1"/>
</dbReference>
<evidence type="ECO:0000313" key="1">
    <source>
        <dbReference type="EMBL" id="BAL59260.1"/>
    </source>
</evidence>
<gene>
    <name evidence="1" type="ORF">HGMM_OP3C415</name>
</gene>
<protein>
    <recommendedName>
        <fullName evidence="2">Antitoxin</fullName>
    </recommendedName>
</protein>
<reference evidence="1" key="2">
    <citation type="journal article" date="2012" name="PLoS ONE">
        <title>A Deeply Branching Thermophilic Bacterium with an Ancient Acetyl-CoA Pathway Dominates a Subsurface Ecosystem.</title>
        <authorList>
            <person name="Takami H."/>
            <person name="Noguchi H."/>
            <person name="Takaki Y."/>
            <person name="Uchiyama I."/>
            <person name="Toyoda A."/>
            <person name="Nishi S."/>
            <person name="Chee G.-J."/>
            <person name="Arai W."/>
            <person name="Nunoura T."/>
            <person name="Itoh T."/>
            <person name="Hattori M."/>
            <person name="Takai K."/>
        </authorList>
    </citation>
    <scope>NUCLEOTIDE SEQUENCE</scope>
</reference>
<accession>H5SSX4</accession>
<dbReference type="InterPro" id="IPR049537">
    <property type="entry name" value="RelB-like"/>
</dbReference>
<evidence type="ECO:0008006" key="2">
    <source>
        <dbReference type="Google" id="ProtNLM"/>
    </source>
</evidence>
<dbReference type="EMBL" id="AP011802">
    <property type="protein sequence ID" value="BAL59260.1"/>
    <property type="molecule type" value="Genomic_DNA"/>
</dbReference>